<dbReference type="AlphaFoldDB" id="A0A2P2NL11"/>
<name>A0A2P2NL11_RHIMU</name>
<organism evidence="1">
    <name type="scientific">Rhizophora mucronata</name>
    <name type="common">Asiatic mangrove</name>
    <dbReference type="NCBI Taxonomy" id="61149"/>
    <lineage>
        <taxon>Eukaryota</taxon>
        <taxon>Viridiplantae</taxon>
        <taxon>Streptophyta</taxon>
        <taxon>Embryophyta</taxon>
        <taxon>Tracheophyta</taxon>
        <taxon>Spermatophyta</taxon>
        <taxon>Magnoliopsida</taxon>
        <taxon>eudicotyledons</taxon>
        <taxon>Gunneridae</taxon>
        <taxon>Pentapetalae</taxon>
        <taxon>rosids</taxon>
        <taxon>fabids</taxon>
        <taxon>Malpighiales</taxon>
        <taxon>Rhizophoraceae</taxon>
        <taxon>Rhizophora</taxon>
    </lineage>
</organism>
<accession>A0A2P2NL11</accession>
<dbReference type="EMBL" id="GGEC01062704">
    <property type="protein sequence ID" value="MBX43188.1"/>
    <property type="molecule type" value="Transcribed_RNA"/>
</dbReference>
<protein>
    <submittedName>
        <fullName evidence="1">Uncharacterized protein</fullName>
    </submittedName>
</protein>
<proteinExistence type="predicted"/>
<sequence>MQGQCIQNKFTAINPTSLSAEYEIYKSIHIKHHNPYIKTP</sequence>
<evidence type="ECO:0000313" key="1">
    <source>
        <dbReference type="EMBL" id="MBX43188.1"/>
    </source>
</evidence>
<reference evidence="1" key="1">
    <citation type="submission" date="2018-02" db="EMBL/GenBank/DDBJ databases">
        <title>Rhizophora mucronata_Transcriptome.</title>
        <authorList>
            <person name="Meera S.P."/>
            <person name="Sreeshan A."/>
            <person name="Augustine A."/>
        </authorList>
    </citation>
    <scope>NUCLEOTIDE SEQUENCE</scope>
    <source>
        <tissue evidence="1">Leaf</tissue>
    </source>
</reference>